<gene>
    <name evidence="1" type="ORF">CQR47_1314</name>
</gene>
<organism evidence="1 2">
    <name type="scientific">Bifidobacterium thermophilum</name>
    <dbReference type="NCBI Taxonomy" id="33905"/>
    <lineage>
        <taxon>Bacteria</taxon>
        <taxon>Bacillati</taxon>
        <taxon>Actinomycetota</taxon>
        <taxon>Actinomycetes</taxon>
        <taxon>Bifidobacteriales</taxon>
        <taxon>Bifidobacteriaceae</taxon>
        <taxon>Bifidobacterium</taxon>
    </lineage>
</organism>
<proteinExistence type="predicted"/>
<protein>
    <submittedName>
        <fullName evidence="1">Uncharacterized protein</fullName>
    </submittedName>
</protein>
<accession>A0A2N3QHR6</accession>
<evidence type="ECO:0000313" key="2">
    <source>
        <dbReference type="Proteomes" id="UP000233727"/>
    </source>
</evidence>
<evidence type="ECO:0000313" key="1">
    <source>
        <dbReference type="EMBL" id="PKU90847.1"/>
    </source>
</evidence>
<name>A0A2N3QHR6_9BIFI</name>
<sequence>MSVYVCPGIRRMADGRRHAPSVSNMASCVCPGMRRPQGTARSCCFPTILFSFACRGIQDAHADLNNVPVSHTSRCGI</sequence>
<dbReference type="AlphaFoldDB" id="A0A2N3QHR6"/>
<comment type="caution">
    <text evidence="1">The sequence shown here is derived from an EMBL/GenBank/DDBJ whole genome shotgun (WGS) entry which is preliminary data.</text>
</comment>
<dbReference type="Proteomes" id="UP000233727">
    <property type="component" value="Unassembled WGS sequence"/>
</dbReference>
<reference evidence="1 2" key="1">
    <citation type="submission" date="2017-10" db="EMBL/GenBank/DDBJ databases">
        <title>Bifidobacterium genomics.</title>
        <authorList>
            <person name="Lugli G.A."/>
            <person name="Milani C."/>
            <person name="Mancabelli L."/>
        </authorList>
    </citation>
    <scope>NUCLEOTIDE SEQUENCE [LARGE SCALE GENOMIC DNA]</scope>
    <source>
        <strain evidence="1 2">1542B</strain>
    </source>
</reference>
<dbReference type="EMBL" id="PCGY01000016">
    <property type="protein sequence ID" value="PKU90847.1"/>
    <property type="molecule type" value="Genomic_DNA"/>
</dbReference>